<dbReference type="InterPro" id="IPR032466">
    <property type="entry name" value="Metal_Hydrolase"/>
</dbReference>
<keyword evidence="5" id="KW-0378">Hydrolase</keyword>
<dbReference type="SUPFAM" id="SSF51338">
    <property type="entry name" value="Composite domain of metallo-dependent hydrolases"/>
    <property type="match status" value="1"/>
</dbReference>
<dbReference type="AlphaFoldDB" id="A0A845QW60"/>
<reference evidence="8 9" key="1">
    <citation type="submission" date="2018-08" db="EMBL/GenBank/DDBJ databases">
        <title>Murine metabolic-syndrome-specific gut microbial biobank.</title>
        <authorList>
            <person name="Liu C."/>
        </authorList>
    </citation>
    <scope>NUCLEOTIDE SEQUENCE [LARGE SCALE GENOMIC DNA]</scope>
    <source>
        <strain evidence="8 9">583</strain>
    </source>
</reference>
<comment type="function">
    <text evidence="2">Catalyzes the reversible cyclization of carbamoyl aspartate to dihydroorotate.</text>
</comment>
<evidence type="ECO:0000256" key="6">
    <source>
        <dbReference type="ARBA" id="ARBA00022975"/>
    </source>
</evidence>
<dbReference type="Gene3D" id="2.30.40.10">
    <property type="entry name" value="Urease, subunit C, domain 1"/>
    <property type="match status" value="1"/>
</dbReference>
<dbReference type="PROSITE" id="PS00482">
    <property type="entry name" value="DIHYDROOROTASE_1"/>
    <property type="match status" value="1"/>
</dbReference>
<organism evidence="8 9">
    <name type="scientific">Senegalia massiliensis</name>
    <dbReference type="NCBI Taxonomy" id="1720316"/>
    <lineage>
        <taxon>Bacteria</taxon>
        <taxon>Bacillati</taxon>
        <taxon>Bacillota</taxon>
        <taxon>Clostridia</taxon>
        <taxon>Eubacteriales</taxon>
        <taxon>Clostridiaceae</taxon>
        <taxon>Senegalia</taxon>
    </lineage>
</organism>
<dbReference type="GO" id="GO:0004038">
    <property type="term" value="F:allantoinase activity"/>
    <property type="evidence" value="ECO:0007669"/>
    <property type="project" value="TreeGrafter"/>
</dbReference>
<dbReference type="RefSeq" id="WP_160196790.1">
    <property type="nucleotide sequence ID" value="NZ_QXXA01000005.1"/>
</dbReference>
<name>A0A845QW60_9CLOT</name>
<dbReference type="GO" id="GO:0004151">
    <property type="term" value="F:dihydroorotase activity"/>
    <property type="evidence" value="ECO:0007669"/>
    <property type="project" value="InterPro"/>
</dbReference>
<comment type="similarity">
    <text evidence="3">Belongs to the metallo-dependent hydrolases superfamily. DHOase family. Class I DHOase subfamily.</text>
</comment>
<dbReference type="GO" id="GO:0005737">
    <property type="term" value="C:cytoplasm"/>
    <property type="evidence" value="ECO:0007669"/>
    <property type="project" value="TreeGrafter"/>
</dbReference>
<dbReference type="PANTHER" id="PTHR43668:SF2">
    <property type="entry name" value="ALLANTOINASE"/>
    <property type="match status" value="1"/>
</dbReference>
<dbReference type="InterPro" id="IPR002195">
    <property type="entry name" value="Dihydroorotase_CS"/>
</dbReference>
<keyword evidence="9" id="KW-1185">Reference proteome</keyword>
<dbReference type="InterPro" id="IPR006680">
    <property type="entry name" value="Amidohydro-rel"/>
</dbReference>
<dbReference type="InterPro" id="IPR004722">
    <property type="entry name" value="DHOase"/>
</dbReference>
<comment type="cofactor">
    <cofactor evidence="1">
        <name>Zn(2+)</name>
        <dbReference type="ChEBI" id="CHEBI:29105"/>
    </cofactor>
</comment>
<keyword evidence="4" id="KW-0479">Metal-binding</keyword>
<gene>
    <name evidence="8" type="ORF">D3Z33_05530</name>
</gene>
<dbReference type="InterPro" id="IPR011059">
    <property type="entry name" value="Metal-dep_hydrolase_composite"/>
</dbReference>
<evidence type="ECO:0000256" key="5">
    <source>
        <dbReference type="ARBA" id="ARBA00022801"/>
    </source>
</evidence>
<accession>A0A845QW60</accession>
<dbReference type="Gene3D" id="3.20.20.140">
    <property type="entry name" value="Metal-dependent hydrolases"/>
    <property type="match status" value="2"/>
</dbReference>
<dbReference type="GO" id="GO:0006221">
    <property type="term" value="P:pyrimidine nucleotide biosynthetic process"/>
    <property type="evidence" value="ECO:0007669"/>
    <property type="project" value="UniProtKB-KW"/>
</dbReference>
<evidence type="ECO:0000256" key="1">
    <source>
        <dbReference type="ARBA" id="ARBA00001947"/>
    </source>
</evidence>
<dbReference type="CDD" id="cd01317">
    <property type="entry name" value="DHOase_IIa"/>
    <property type="match status" value="1"/>
</dbReference>
<dbReference type="OrthoDB" id="9765462at2"/>
<evidence type="ECO:0000256" key="4">
    <source>
        <dbReference type="ARBA" id="ARBA00022723"/>
    </source>
</evidence>
<evidence type="ECO:0000313" key="9">
    <source>
        <dbReference type="Proteomes" id="UP000467132"/>
    </source>
</evidence>
<protein>
    <submittedName>
        <fullName evidence="8">Dihydroorotase</fullName>
    </submittedName>
</protein>
<comment type="caution">
    <text evidence="8">The sequence shown here is derived from an EMBL/GenBank/DDBJ whole genome shotgun (WGS) entry which is preliminary data.</text>
</comment>
<dbReference type="PANTHER" id="PTHR43668">
    <property type="entry name" value="ALLANTOINASE"/>
    <property type="match status" value="1"/>
</dbReference>
<dbReference type="SUPFAM" id="SSF51556">
    <property type="entry name" value="Metallo-dependent hydrolases"/>
    <property type="match status" value="1"/>
</dbReference>
<dbReference type="Pfam" id="PF01979">
    <property type="entry name" value="Amidohydro_1"/>
    <property type="match status" value="1"/>
</dbReference>
<dbReference type="PROSITE" id="PS00483">
    <property type="entry name" value="DIHYDROOROTASE_2"/>
    <property type="match status" value="1"/>
</dbReference>
<dbReference type="GO" id="GO:0006145">
    <property type="term" value="P:purine nucleobase catabolic process"/>
    <property type="evidence" value="ECO:0007669"/>
    <property type="project" value="TreeGrafter"/>
</dbReference>
<dbReference type="InterPro" id="IPR050138">
    <property type="entry name" value="DHOase/Allantoinase_Hydrolase"/>
</dbReference>
<dbReference type="Proteomes" id="UP000467132">
    <property type="component" value="Unassembled WGS sequence"/>
</dbReference>
<evidence type="ECO:0000256" key="3">
    <source>
        <dbReference type="ARBA" id="ARBA00010286"/>
    </source>
</evidence>
<evidence type="ECO:0000313" key="8">
    <source>
        <dbReference type="EMBL" id="NBI06320.1"/>
    </source>
</evidence>
<sequence>MDYIIKNAKIVDKRKTLVGDLWISNGKIKKISNNIDSFGKEIIDGEGKVVMPSFIDMHVHLREPGQTEKEDLITGEKAALKGGFTHVCAMANTNPVCDNEKTIEYILNKHKENEICNLTQISALTKRLKGEEFVNIDEMREYTNLFSDDGLNVDDIELFKEALELSKEKDFKILTHCEPEAETIKRDLKLLTDVGGNLHICHISLRKSLDLIKEYKDKGLDFSCEVTPHHLFEWNNEYRVNPPFGTKDDRDAMIEGIKEGIIDAIATDHAPHTKKDKENGSPGISGIEEAFSYVYTVFKEEGISLNCLSDKMSYAPSKLLGLDEALIEEGKDANLVLVDLNESHKINTSNFVSKGKNTPFEGRQVYGKILITIKNGEIAYKNEERKNDNR</sequence>
<evidence type="ECO:0000259" key="7">
    <source>
        <dbReference type="Pfam" id="PF01979"/>
    </source>
</evidence>
<keyword evidence="6" id="KW-0665">Pyrimidine biosynthesis</keyword>
<dbReference type="EMBL" id="QXXA01000005">
    <property type="protein sequence ID" value="NBI06320.1"/>
    <property type="molecule type" value="Genomic_DNA"/>
</dbReference>
<evidence type="ECO:0000256" key="2">
    <source>
        <dbReference type="ARBA" id="ARBA00002368"/>
    </source>
</evidence>
<proteinExistence type="inferred from homology"/>
<feature type="domain" description="Amidohydrolase-related" evidence="7">
    <location>
        <begin position="49"/>
        <end position="378"/>
    </location>
</feature>
<dbReference type="GO" id="GO:0046872">
    <property type="term" value="F:metal ion binding"/>
    <property type="evidence" value="ECO:0007669"/>
    <property type="project" value="UniProtKB-KW"/>
</dbReference>